<dbReference type="InterPro" id="IPR036291">
    <property type="entry name" value="NAD(P)-bd_dom_sf"/>
</dbReference>
<comment type="catalytic activity">
    <reaction evidence="3">
        <text>2,5-dichlorocyclohexa-2,5-dien-1,4-diol + NAD(+) = 2,5-dichlorohydroquinone + NADH + H(+)</text>
        <dbReference type="Rhea" id="RHEA:15741"/>
        <dbReference type="ChEBI" id="CHEBI:15378"/>
        <dbReference type="ChEBI" id="CHEBI:27545"/>
        <dbReference type="ChEBI" id="CHEBI:28975"/>
        <dbReference type="ChEBI" id="CHEBI:57540"/>
        <dbReference type="ChEBI" id="CHEBI:57945"/>
    </reaction>
</comment>
<dbReference type="PRINTS" id="PR00080">
    <property type="entry name" value="SDRFAMILY"/>
</dbReference>
<accession>A0A7X9WY72</accession>
<protein>
    <submittedName>
        <fullName evidence="4">Glucose 1-dehydrogenase</fullName>
        <ecNumber evidence="4">1.1.1.47</ecNumber>
    </submittedName>
</protein>
<dbReference type="Pfam" id="PF13561">
    <property type="entry name" value="adh_short_C2"/>
    <property type="match status" value="1"/>
</dbReference>
<dbReference type="FunFam" id="3.40.50.720:FF:000084">
    <property type="entry name" value="Short-chain dehydrogenase reductase"/>
    <property type="match status" value="1"/>
</dbReference>
<dbReference type="GO" id="GO:0047936">
    <property type="term" value="F:glucose 1-dehydrogenase [NAD(P)+] activity"/>
    <property type="evidence" value="ECO:0007669"/>
    <property type="project" value="UniProtKB-EC"/>
</dbReference>
<dbReference type="EMBL" id="JABBFV010000015">
    <property type="protein sequence ID" value="NML12044.1"/>
    <property type="molecule type" value="Genomic_DNA"/>
</dbReference>
<dbReference type="EC" id="1.1.1.47" evidence="4"/>
<dbReference type="Proteomes" id="UP000519023">
    <property type="component" value="Unassembled WGS sequence"/>
</dbReference>
<keyword evidence="2 4" id="KW-0560">Oxidoreductase</keyword>
<evidence type="ECO:0000313" key="5">
    <source>
        <dbReference type="Proteomes" id="UP000519023"/>
    </source>
</evidence>
<keyword evidence="5" id="KW-1185">Reference proteome</keyword>
<organism evidence="4 5">
    <name type="scientific">Sphingobium psychrophilum</name>
    <dbReference type="NCBI Taxonomy" id="2728834"/>
    <lineage>
        <taxon>Bacteria</taxon>
        <taxon>Pseudomonadati</taxon>
        <taxon>Pseudomonadota</taxon>
        <taxon>Alphaproteobacteria</taxon>
        <taxon>Sphingomonadales</taxon>
        <taxon>Sphingomonadaceae</taxon>
        <taxon>Sphingobium</taxon>
    </lineage>
</organism>
<evidence type="ECO:0000313" key="4">
    <source>
        <dbReference type="EMBL" id="NML12044.1"/>
    </source>
</evidence>
<dbReference type="Gene3D" id="3.40.50.720">
    <property type="entry name" value="NAD(P)-binding Rossmann-like Domain"/>
    <property type="match status" value="1"/>
</dbReference>
<dbReference type="AlphaFoldDB" id="A0A7X9WY72"/>
<proteinExistence type="inferred from homology"/>
<dbReference type="NCBIfam" id="NF005559">
    <property type="entry name" value="PRK07231.1"/>
    <property type="match status" value="1"/>
</dbReference>
<evidence type="ECO:0000256" key="1">
    <source>
        <dbReference type="ARBA" id="ARBA00006484"/>
    </source>
</evidence>
<reference evidence="4 5" key="1">
    <citation type="submission" date="2020-04" db="EMBL/GenBank/DDBJ databases">
        <title>Sphingobium sp. AR-3-1 isolated from Arctic soil.</title>
        <authorList>
            <person name="Dahal R.H."/>
            <person name="Chaudhary D.K."/>
        </authorList>
    </citation>
    <scope>NUCLEOTIDE SEQUENCE [LARGE SCALE GENOMIC DNA]</scope>
    <source>
        <strain evidence="4 5">AR-3-1</strain>
    </source>
</reference>
<sequence>MGRLAGKVAIITGAAQGMGEAHARLFVQEGAKVVLTDVNETGGTALAAELGDAALFLRHDVARAQDWTDVVATAESHFGPVTVLVNNAGVIGPVKGLLDFEEAEFLQVCAINQLGVFLGMKAVVPGMIGAGGGSIVNISSIAGMLGTKESSNAAYCASKFAVRGMSKLIATQFGHAGIRANSVHPGYILTPMMIAATDEHGGGAAAAIPLGRLAQPSEVSNVVLFLASDEASFVSGAEHVVDGAMIAG</sequence>
<dbReference type="PANTHER" id="PTHR42760:SF133">
    <property type="entry name" value="3-OXOACYL-[ACYL-CARRIER-PROTEIN] REDUCTASE"/>
    <property type="match status" value="1"/>
</dbReference>
<dbReference type="InterPro" id="IPR002347">
    <property type="entry name" value="SDR_fam"/>
</dbReference>
<evidence type="ECO:0000256" key="3">
    <source>
        <dbReference type="ARBA" id="ARBA00051383"/>
    </source>
</evidence>
<evidence type="ECO:0000256" key="2">
    <source>
        <dbReference type="ARBA" id="ARBA00023002"/>
    </source>
</evidence>
<dbReference type="PANTHER" id="PTHR42760">
    <property type="entry name" value="SHORT-CHAIN DEHYDROGENASES/REDUCTASES FAMILY MEMBER"/>
    <property type="match status" value="1"/>
</dbReference>
<dbReference type="PRINTS" id="PR00081">
    <property type="entry name" value="GDHRDH"/>
</dbReference>
<comment type="similarity">
    <text evidence="1">Belongs to the short-chain dehydrogenases/reductases (SDR) family.</text>
</comment>
<name>A0A7X9WY72_9SPHN</name>
<comment type="caution">
    <text evidence="4">The sequence shown here is derived from an EMBL/GenBank/DDBJ whole genome shotgun (WGS) entry which is preliminary data.</text>
</comment>
<dbReference type="RefSeq" id="WP_169574454.1">
    <property type="nucleotide sequence ID" value="NZ_JABBFV010000015.1"/>
</dbReference>
<gene>
    <name evidence="4" type="ORF">HHL08_18155</name>
</gene>
<dbReference type="PROSITE" id="PS00061">
    <property type="entry name" value="ADH_SHORT"/>
    <property type="match status" value="1"/>
</dbReference>
<dbReference type="InterPro" id="IPR020904">
    <property type="entry name" value="Sc_DH/Rdtase_CS"/>
</dbReference>
<dbReference type="SUPFAM" id="SSF51735">
    <property type="entry name" value="NAD(P)-binding Rossmann-fold domains"/>
    <property type="match status" value="1"/>
</dbReference>